<dbReference type="InParanoid" id="A0A0C3KFN6"/>
<gene>
    <name evidence="2" type="ORF">M404DRAFT_997292</name>
</gene>
<dbReference type="HOGENOM" id="CLU_2097804_0_0_1"/>
<organism evidence="2 3">
    <name type="scientific">Pisolithus tinctorius Marx 270</name>
    <dbReference type="NCBI Taxonomy" id="870435"/>
    <lineage>
        <taxon>Eukaryota</taxon>
        <taxon>Fungi</taxon>
        <taxon>Dikarya</taxon>
        <taxon>Basidiomycota</taxon>
        <taxon>Agaricomycotina</taxon>
        <taxon>Agaricomycetes</taxon>
        <taxon>Agaricomycetidae</taxon>
        <taxon>Boletales</taxon>
        <taxon>Sclerodermatineae</taxon>
        <taxon>Pisolithaceae</taxon>
        <taxon>Pisolithus</taxon>
    </lineage>
</organism>
<feature type="region of interest" description="Disordered" evidence="1">
    <location>
        <begin position="1"/>
        <end position="28"/>
    </location>
</feature>
<evidence type="ECO:0000313" key="2">
    <source>
        <dbReference type="EMBL" id="KIO08367.1"/>
    </source>
</evidence>
<protein>
    <submittedName>
        <fullName evidence="2">Uncharacterized protein</fullName>
    </submittedName>
</protein>
<evidence type="ECO:0000256" key="1">
    <source>
        <dbReference type="SAM" id="MobiDB-lite"/>
    </source>
</evidence>
<evidence type="ECO:0000313" key="3">
    <source>
        <dbReference type="Proteomes" id="UP000054217"/>
    </source>
</evidence>
<reference evidence="2 3" key="1">
    <citation type="submission" date="2014-04" db="EMBL/GenBank/DDBJ databases">
        <authorList>
            <consortium name="DOE Joint Genome Institute"/>
            <person name="Kuo A."/>
            <person name="Kohler A."/>
            <person name="Costa M.D."/>
            <person name="Nagy L.G."/>
            <person name="Floudas D."/>
            <person name="Copeland A."/>
            <person name="Barry K.W."/>
            <person name="Cichocki N."/>
            <person name="Veneault-Fourrey C."/>
            <person name="LaButti K."/>
            <person name="Lindquist E.A."/>
            <person name="Lipzen A."/>
            <person name="Lundell T."/>
            <person name="Morin E."/>
            <person name="Murat C."/>
            <person name="Sun H."/>
            <person name="Tunlid A."/>
            <person name="Henrissat B."/>
            <person name="Grigoriev I.V."/>
            <person name="Hibbett D.S."/>
            <person name="Martin F."/>
            <person name="Nordberg H.P."/>
            <person name="Cantor M.N."/>
            <person name="Hua S.X."/>
        </authorList>
    </citation>
    <scope>NUCLEOTIDE SEQUENCE [LARGE SCALE GENOMIC DNA]</scope>
    <source>
        <strain evidence="2 3">Marx 270</strain>
    </source>
</reference>
<sequence>MGSDDAGTAGSKCAGCAASRSADTSSHSTAAVRLNLSRVEATGLRCEPCGLALDTFVVSIVTWVPWNCVRVDAQLALTDGVPRSRLTTVGESVQNIHEKDITTEDNGVPVHRPMVG</sequence>
<reference evidence="3" key="2">
    <citation type="submission" date="2015-01" db="EMBL/GenBank/DDBJ databases">
        <title>Evolutionary Origins and Diversification of the Mycorrhizal Mutualists.</title>
        <authorList>
            <consortium name="DOE Joint Genome Institute"/>
            <consortium name="Mycorrhizal Genomics Consortium"/>
            <person name="Kohler A."/>
            <person name="Kuo A."/>
            <person name="Nagy L.G."/>
            <person name="Floudas D."/>
            <person name="Copeland A."/>
            <person name="Barry K.W."/>
            <person name="Cichocki N."/>
            <person name="Veneault-Fourrey C."/>
            <person name="LaButti K."/>
            <person name="Lindquist E.A."/>
            <person name="Lipzen A."/>
            <person name="Lundell T."/>
            <person name="Morin E."/>
            <person name="Murat C."/>
            <person name="Riley R."/>
            <person name="Ohm R."/>
            <person name="Sun H."/>
            <person name="Tunlid A."/>
            <person name="Henrissat B."/>
            <person name="Grigoriev I.V."/>
            <person name="Hibbett D.S."/>
            <person name="Martin F."/>
        </authorList>
    </citation>
    <scope>NUCLEOTIDE SEQUENCE [LARGE SCALE GENOMIC DNA]</scope>
    <source>
        <strain evidence="3">Marx 270</strain>
    </source>
</reference>
<dbReference type="EMBL" id="KN831957">
    <property type="protein sequence ID" value="KIO08367.1"/>
    <property type="molecule type" value="Genomic_DNA"/>
</dbReference>
<proteinExistence type="predicted"/>
<keyword evidence="3" id="KW-1185">Reference proteome</keyword>
<dbReference type="AlphaFoldDB" id="A0A0C3KFN6"/>
<name>A0A0C3KFN6_PISTI</name>
<dbReference type="Proteomes" id="UP000054217">
    <property type="component" value="Unassembled WGS sequence"/>
</dbReference>
<accession>A0A0C3KFN6</accession>